<accession>A0ABW5WA87</accession>
<keyword evidence="3" id="KW-1185">Reference proteome</keyword>
<dbReference type="Proteomes" id="UP001597478">
    <property type="component" value="Unassembled WGS sequence"/>
</dbReference>
<dbReference type="RefSeq" id="WP_377393905.1">
    <property type="nucleotide sequence ID" value="NZ_JBHSAN010000047.1"/>
</dbReference>
<dbReference type="Pfam" id="PF00085">
    <property type="entry name" value="Thioredoxin"/>
    <property type="match status" value="1"/>
</dbReference>
<evidence type="ECO:0000259" key="1">
    <source>
        <dbReference type="PROSITE" id="PS51352"/>
    </source>
</evidence>
<sequence length="169" mass="17691">MTGLVVLLVTLVAGLVVGVAMRRRDGRIRLTGTADTATGTADTATRTADTATGTADTLPAAVAEVLDGDAVTLVQISTTFCAPCRQTRALLSHLAERTEGLRHVDLDVTDRPHVAHDLGVLRTPTTIAYAPQGRELLRVGGVPKSAELLAALEPHLVPQTERGSRDQGA</sequence>
<gene>
    <name evidence="2" type="ORF">ACFS2C_13440</name>
</gene>
<organism evidence="2 3">
    <name type="scientific">Prauserella oleivorans</name>
    <dbReference type="NCBI Taxonomy" id="1478153"/>
    <lineage>
        <taxon>Bacteria</taxon>
        <taxon>Bacillati</taxon>
        <taxon>Actinomycetota</taxon>
        <taxon>Actinomycetes</taxon>
        <taxon>Pseudonocardiales</taxon>
        <taxon>Pseudonocardiaceae</taxon>
        <taxon>Prauserella</taxon>
    </lineage>
</organism>
<dbReference type="CDD" id="cd02947">
    <property type="entry name" value="TRX_family"/>
    <property type="match status" value="1"/>
</dbReference>
<dbReference type="PROSITE" id="PS51352">
    <property type="entry name" value="THIOREDOXIN_2"/>
    <property type="match status" value="1"/>
</dbReference>
<evidence type="ECO:0000313" key="3">
    <source>
        <dbReference type="Proteomes" id="UP001597478"/>
    </source>
</evidence>
<evidence type="ECO:0000313" key="2">
    <source>
        <dbReference type="EMBL" id="MFD2800401.1"/>
    </source>
</evidence>
<reference evidence="3" key="1">
    <citation type="journal article" date="2019" name="Int. J. Syst. Evol. Microbiol.">
        <title>The Global Catalogue of Microorganisms (GCM) 10K type strain sequencing project: providing services to taxonomists for standard genome sequencing and annotation.</title>
        <authorList>
            <consortium name="The Broad Institute Genomics Platform"/>
            <consortium name="The Broad Institute Genome Sequencing Center for Infectious Disease"/>
            <person name="Wu L."/>
            <person name="Ma J."/>
        </authorList>
    </citation>
    <scope>NUCLEOTIDE SEQUENCE [LARGE SCALE GENOMIC DNA]</scope>
    <source>
        <strain evidence="3">IBRC-M 10906</strain>
    </source>
</reference>
<protein>
    <submittedName>
        <fullName evidence="2">TlpA family protein disulfide reductase</fullName>
    </submittedName>
</protein>
<dbReference type="InterPro" id="IPR036249">
    <property type="entry name" value="Thioredoxin-like_sf"/>
</dbReference>
<dbReference type="EMBL" id="JBHUOF010000015">
    <property type="protein sequence ID" value="MFD2800401.1"/>
    <property type="molecule type" value="Genomic_DNA"/>
</dbReference>
<name>A0ABW5WA87_9PSEU</name>
<comment type="caution">
    <text evidence="2">The sequence shown here is derived from an EMBL/GenBank/DDBJ whole genome shotgun (WGS) entry which is preliminary data.</text>
</comment>
<proteinExistence type="predicted"/>
<dbReference type="SUPFAM" id="SSF52833">
    <property type="entry name" value="Thioredoxin-like"/>
    <property type="match status" value="1"/>
</dbReference>
<feature type="domain" description="Thioredoxin" evidence="1">
    <location>
        <begin position="52"/>
        <end position="157"/>
    </location>
</feature>
<dbReference type="InterPro" id="IPR013766">
    <property type="entry name" value="Thioredoxin_domain"/>
</dbReference>
<dbReference type="Gene3D" id="3.40.30.10">
    <property type="entry name" value="Glutaredoxin"/>
    <property type="match status" value="1"/>
</dbReference>